<sequence>MPSNKIRKVKVPSDPCPDCGILMEEIEVLGQHKLSWLPAPANWKDLMFKRRSLVRGRICPTCGRIQLYGDLPTAAEKSPWAEETEEEAAAPEFRESEGMA</sequence>
<reference evidence="2" key="1">
    <citation type="submission" date="2018-05" db="EMBL/GenBank/DDBJ databases">
        <authorList>
            <person name="Lanie J.A."/>
            <person name="Ng W.-L."/>
            <person name="Kazmierczak K.M."/>
            <person name="Andrzejewski T.M."/>
            <person name="Davidsen T.M."/>
            <person name="Wayne K.J."/>
            <person name="Tettelin H."/>
            <person name="Glass J.I."/>
            <person name="Rusch D."/>
            <person name="Podicherti R."/>
            <person name="Tsui H.-C.T."/>
            <person name="Winkler M.E."/>
        </authorList>
    </citation>
    <scope>NUCLEOTIDE SEQUENCE</scope>
</reference>
<evidence type="ECO:0000313" key="2">
    <source>
        <dbReference type="EMBL" id="SVE57694.1"/>
    </source>
</evidence>
<feature type="region of interest" description="Disordered" evidence="1">
    <location>
        <begin position="75"/>
        <end position="100"/>
    </location>
</feature>
<organism evidence="2">
    <name type="scientific">marine metagenome</name>
    <dbReference type="NCBI Taxonomy" id="408172"/>
    <lineage>
        <taxon>unclassified sequences</taxon>
        <taxon>metagenomes</taxon>
        <taxon>ecological metagenomes</taxon>
    </lineage>
</organism>
<name>A0A383EM71_9ZZZZ</name>
<evidence type="ECO:0000256" key="1">
    <source>
        <dbReference type="SAM" id="MobiDB-lite"/>
    </source>
</evidence>
<proteinExistence type="predicted"/>
<dbReference type="EMBL" id="UINC01226986">
    <property type="protein sequence ID" value="SVE57694.1"/>
    <property type="molecule type" value="Genomic_DNA"/>
</dbReference>
<accession>A0A383EM71</accession>
<dbReference type="AlphaFoldDB" id="A0A383EM71"/>
<gene>
    <name evidence="2" type="ORF">METZ01_LOCUS510548</name>
</gene>
<protein>
    <submittedName>
        <fullName evidence="2">Uncharacterized protein</fullName>
    </submittedName>
</protein>